<evidence type="ECO:0000256" key="1">
    <source>
        <dbReference type="ARBA" id="ARBA00004651"/>
    </source>
</evidence>
<keyword evidence="4 8" id="KW-0812">Transmembrane</keyword>
<feature type="transmembrane region" description="Helical" evidence="8">
    <location>
        <begin position="77"/>
        <end position="97"/>
    </location>
</feature>
<evidence type="ECO:0000256" key="8">
    <source>
        <dbReference type="RuleBase" id="RU363032"/>
    </source>
</evidence>
<dbReference type="RefSeq" id="WP_134339504.1">
    <property type="nucleotide sequence ID" value="NZ_SOPW01000005.1"/>
</dbReference>
<dbReference type="InterPro" id="IPR000515">
    <property type="entry name" value="MetI-like"/>
</dbReference>
<feature type="transmembrane region" description="Helical" evidence="8">
    <location>
        <begin position="183"/>
        <end position="204"/>
    </location>
</feature>
<reference evidence="10 11" key="1">
    <citation type="submission" date="2019-03" db="EMBL/GenBank/DDBJ databases">
        <authorList>
            <person name="He R.-H."/>
        </authorList>
    </citation>
    <scope>NUCLEOTIDE SEQUENCE [LARGE SCALE GENOMIC DNA]</scope>
    <source>
        <strain evidence="11">SH 714</strain>
    </source>
</reference>
<evidence type="ECO:0000313" key="10">
    <source>
        <dbReference type="EMBL" id="TFB22790.1"/>
    </source>
</evidence>
<keyword evidence="7 8" id="KW-0472">Membrane</keyword>
<feature type="transmembrane region" description="Helical" evidence="8">
    <location>
        <begin position="26"/>
        <end position="46"/>
    </location>
</feature>
<comment type="caution">
    <text evidence="10">The sequence shown here is derived from an EMBL/GenBank/DDBJ whole genome shotgun (WGS) entry which is preliminary data.</text>
</comment>
<dbReference type="Pfam" id="PF00528">
    <property type="entry name" value="BPD_transp_1"/>
    <property type="match status" value="1"/>
</dbReference>
<feature type="domain" description="ABC transmembrane type-1" evidence="9">
    <location>
        <begin position="22"/>
        <end position="205"/>
    </location>
</feature>
<evidence type="ECO:0000256" key="4">
    <source>
        <dbReference type="ARBA" id="ARBA00022692"/>
    </source>
</evidence>
<keyword evidence="6 8" id="KW-1133">Transmembrane helix</keyword>
<comment type="similarity">
    <text evidence="2">Belongs to the binding-protein-dependent transport system permease family. CysTW subfamily.</text>
</comment>
<proteinExistence type="inferred from homology"/>
<dbReference type="FunFam" id="1.10.3720.10:FF:000001">
    <property type="entry name" value="Glycine betaine ABC transporter, permease"/>
    <property type="match status" value="1"/>
</dbReference>
<gene>
    <name evidence="10" type="ORF">E3U55_06020</name>
</gene>
<evidence type="ECO:0000259" key="9">
    <source>
        <dbReference type="PROSITE" id="PS50928"/>
    </source>
</evidence>
<comment type="subcellular location">
    <subcellularLocation>
        <location evidence="1 8">Cell membrane</location>
        <topology evidence="1 8">Multi-pass membrane protein</topology>
    </subcellularLocation>
</comment>
<evidence type="ECO:0000256" key="6">
    <source>
        <dbReference type="ARBA" id="ARBA00022989"/>
    </source>
</evidence>
<dbReference type="AlphaFoldDB" id="A0A4Y8IQI0"/>
<dbReference type="OrthoDB" id="9801163at2"/>
<dbReference type="EMBL" id="SOPW01000005">
    <property type="protein sequence ID" value="TFB22790.1"/>
    <property type="molecule type" value="Genomic_DNA"/>
</dbReference>
<keyword evidence="3 8" id="KW-0813">Transport</keyword>
<evidence type="ECO:0000256" key="7">
    <source>
        <dbReference type="ARBA" id="ARBA00023136"/>
    </source>
</evidence>
<dbReference type="PANTHER" id="PTHR30177">
    <property type="entry name" value="GLYCINE BETAINE/L-PROLINE TRANSPORT SYSTEM PERMEASE PROTEIN PROW"/>
    <property type="match status" value="1"/>
</dbReference>
<dbReference type="Gene3D" id="1.10.3720.10">
    <property type="entry name" value="MetI-like"/>
    <property type="match status" value="1"/>
</dbReference>
<keyword evidence="5" id="KW-0029">Amino-acid transport</keyword>
<accession>A0A4Y8IQI0</accession>
<sequence>MEFITELLSYMAENKENLLQYTFDHILMVIYGIGMAIAVGVPLGILAARYEKIAPFILSTVNVIQIIPSLAMLAILMIYFGLGFTTAVIGLFFYSLLPIVRNTYVGVKEVSPNLLEAGKGLGMTGLQVLRKVQLPLSIPFFMAGLRVASVIAVGVACIAPYIGADGLGREIVSGISLRSEIKIYAGAIPAALLAIFADTILGFMERRTKKRIV</sequence>
<keyword evidence="11" id="KW-1185">Reference proteome</keyword>
<evidence type="ECO:0000256" key="2">
    <source>
        <dbReference type="ARBA" id="ARBA00007069"/>
    </source>
</evidence>
<feature type="transmembrane region" description="Helical" evidence="8">
    <location>
        <begin position="140"/>
        <end position="163"/>
    </location>
</feature>
<protein>
    <submittedName>
        <fullName evidence="10">ABC transporter permease</fullName>
    </submittedName>
</protein>
<dbReference type="PANTHER" id="PTHR30177:SF4">
    <property type="entry name" value="OSMOPROTECTANT IMPORT PERMEASE PROTEIN OSMW"/>
    <property type="match status" value="1"/>
</dbReference>
<dbReference type="InterPro" id="IPR051204">
    <property type="entry name" value="ABC_transp_perm/SBD"/>
</dbReference>
<dbReference type="CDD" id="cd06261">
    <property type="entry name" value="TM_PBP2"/>
    <property type="match status" value="1"/>
</dbReference>
<feature type="transmembrane region" description="Helical" evidence="8">
    <location>
        <begin position="53"/>
        <end position="71"/>
    </location>
</feature>
<dbReference type="GO" id="GO:0031460">
    <property type="term" value="P:glycine betaine transport"/>
    <property type="evidence" value="ECO:0007669"/>
    <property type="project" value="TreeGrafter"/>
</dbReference>
<name>A0A4Y8IQI0_9BACI</name>
<evidence type="ECO:0000256" key="5">
    <source>
        <dbReference type="ARBA" id="ARBA00022970"/>
    </source>
</evidence>
<dbReference type="SUPFAM" id="SSF161098">
    <property type="entry name" value="MetI-like"/>
    <property type="match status" value="1"/>
</dbReference>
<dbReference type="GO" id="GO:0006865">
    <property type="term" value="P:amino acid transport"/>
    <property type="evidence" value="ECO:0007669"/>
    <property type="project" value="UniProtKB-KW"/>
</dbReference>
<dbReference type="GO" id="GO:0005886">
    <property type="term" value="C:plasma membrane"/>
    <property type="evidence" value="ECO:0007669"/>
    <property type="project" value="UniProtKB-SubCell"/>
</dbReference>
<dbReference type="InterPro" id="IPR035906">
    <property type="entry name" value="MetI-like_sf"/>
</dbReference>
<dbReference type="PROSITE" id="PS50928">
    <property type="entry name" value="ABC_TM1"/>
    <property type="match status" value="1"/>
</dbReference>
<dbReference type="Proteomes" id="UP000297975">
    <property type="component" value="Unassembled WGS sequence"/>
</dbReference>
<dbReference type="GO" id="GO:0055085">
    <property type="term" value="P:transmembrane transport"/>
    <property type="evidence" value="ECO:0007669"/>
    <property type="project" value="InterPro"/>
</dbReference>
<organism evidence="10 11">
    <name type="scientific">Filobacillus milosensis</name>
    <dbReference type="NCBI Taxonomy" id="94137"/>
    <lineage>
        <taxon>Bacteria</taxon>
        <taxon>Bacillati</taxon>
        <taxon>Bacillota</taxon>
        <taxon>Bacilli</taxon>
        <taxon>Bacillales</taxon>
        <taxon>Bacillaceae</taxon>
        <taxon>Filobacillus</taxon>
    </lineage>
</organism>
<evidence type="ECO:0000256" key="3">
    <source>
        <dbReference type="ARBA" id="ARBA00022448"/>
    </source>
</evidence>
<evidence type="ECO:0000313" key="11">
    <source>
        <dbReference type="Proteomes" id="UP000297975"/>
    </source>
</evidence>